<evidence type="ECO:0000313" key="1">
    <source>
        <dbReference type="EMBL" id="GAA4310381.1"/>
    </source>
</evidence>
<organism evidence="1 2">
    <name type="scientific">Mucilaginibacter gynuensis</name>
    <dbReference type="NCBI Taxonomy" id="1302236"/>
    <lineage>
        <taxon>Bacteria</taxon>
        <taxon>Pseudomonadati</taxon>
        <taxon>Bacteroidota</taxon>
        <taxon>Sphingobacteriia</taxon>
        <taxon>Sphingobacteriales</taxon>
        <taxon>Sphingobacteriaceae</taxon>
        <taxon>Mucilaginibacter</taxon>
    </lineage>
</organism>
<name>A0ABP8FT45_9SPHI</name>
<dbReference type="RefSeq" id="WP_345209411.1">
    <property type="nucleotide sequence ID" value="NZ_BAABFT010000001.1"/>
</dbReference>
<protein>
    <submittedName>
        <fullName evidence="1">Uncharacterized protein</fullName>
    </submittedName>
</protein>
<proteinExistence type="predicted"/>
<dbReference type="Proteomes" id="UP001500582">
    <property type="component" value="Unassembled WGS sequence"/>
</dbReference>
<dbReference type="EMBL" id="BAABFT010000001">
    <property type="protein sequence ID" value="GAA4310381.1"/>
    <property type="molecule type" value="Genomic_DNA"/>
</dbReference>
<reference evidence="2" key="1">
    <citation type="journal article" date="2019" name="Int. J. Syst. Evol. Microbiol.">
        <title>The Global Catalogue of Microorganisms (GCM) 10K type strain sequencing project: providing services to taxonomists for standard genome sequencing and annotation.</title>
        <authorList>
            <consortium name="The Broad Institute Genomics Platform"/>
            <consortium name="The Broad Institute Genome Sequencing Center for Infectious Disease"/>
            <person name="Wu L."/>
            <person name="Ma J."/>
        </authorList>
    </citation>
    <scope>NUCLEOTIDE SEQUENCE [LARGE SCALE GENOMIC DNA]</scope>
    <source>
        <strain evidence="2">JCM 17705</strain>
    </source>
</reference>
<gene>
    <name evidence="1" type="ORF">GCM10023149_05030</name>
</gene>
<comment type="caution">
    <text evidence="1">The sequence shown here is derived from an EMBL/GenBank/DDBJ whole genome shotgun (WGS) entry which is preliminary data.</text>
</comment>
<keyword evidence="2" id="KW-1185">Reference proteome</keyword>
<accession>A0ABP8FT45</accession>
<sequence>MQILPSAKSAVLAVSLTLIFFISWEVYLRQKGVAADYDDGPELWADKRAMVYEPSDKATVFVGSSRIKYDLDIPTWEKLTGTHAIQLAMPGSNPRPMFDDLANDPKFKGRLIVDITEILYFNPAPFFTISPNEGINYYKSETLAQKASFILNRPVEGNLAFLNSDYLSLNGQLNHLHIPDRPGVFPPLNFPWQFGPTMFDRQNKMTDSFVADTNLQNQVKGVWAMLGKDRTPPLSGKPLDEIMQTAKSNVDKIKARGGEVIFTRTPSSGPMFVGESMGFPRKLYWDRLLKTTGCQGIYFADYPGTAKLICPEWSHLTPKDAIVYTNNLVAILQKEKGWQFTASN</sequence>
<evidence type="ECO:0000313" key="2">
    <source>
        <dbReference type="Proteomes" id="UP001500582"/>
    </source>
</evidence>